<keyword evidence="1" id="KW-1133">Transmembrane helix</keyword>
<protein>
    <submittedName>
        <fullName evidence="2">Uncharacterized protein</fullName>
    </submittedName>
</protein>
<dbReference type="Pfam" id="PF20460">
    <property type="entry name" value="DUF6713"/>
    <property type="match status" value="1"/>
</dbReference>
<feature type="transmembrane region" description="Helical" evidence="1">
    <location>
        <begin position="45"/>
        <end position="62"/>
    </location>
</feature>
<evidence type="ECO:0000313" key="3">
    <source>
        <dbReference type="Proteomes" id="UP000612233"/>
    </source>
</evidence>
<feature type="transmembrane region" description="Helical" evidence="1">
    <location>
        <begin position="101"/>
        <end position="117"/>
    </location>
</feature>
<organism evidence="2 3">
    <name type="scientific">Hymenobacter montanus</name>
    <dbReference type="NCBI Taxonomy" id="2771359"/>
    <lineage>
        <taxon>Bacteria</taxon>
        <taxon>Pseudomonadati</taxon>
        <taxon>Bacteroidota</taxon>
        <taxon>Cytophagia</taxon>
        <taxon>Cytophagales</taxon>
        <taxon>Hymenobacteraceae</taxon>
        <taxon>Hymenobacter</taxon>
    </lineage>
</organism>
<evidence type="ECO:0000256" key="1">
    <source>
        <dbReference type="SAM" id="Phobius"/>
    </source>
</evidence>
<reference evidence="2" key="1">
    <citation type="submission" date="2020-09" db="EMBL/GenBank/DDBJ databases">
        <authorList>
            <person name="Kim M.K."/>
        </authorList>
    </citation>
    <scope>NUCLEOTIDE SEQUENCE</scope>
    <source>
        <strain evidence="2">BT664</strain>
    </source>
</reference>
<keyword evidence="1" id="KW-0812">Transmembrane</keyword>
<feature type="transmembrane region" description="Helical" evidence="1">
    <location>
        <begin position="69"/>
        <end position="89"/>
    </location>
</feature>
<dbReference type="InterPro" id="IPR046559">
    <property type="entry name" value="DUF6713"/>
</dbReference>
<accession>A0A927BFV9</accession>
<comment type="caution">
    <text evidence="2">The sequence shown here is derived from an EMBL/GenBank/DDBJ whole genome shotgun (WGS) entry which is preliminary data.</text>
</comment>
<sequence length="118" mass="13195">MASHSAFFLGFSLLLLHEMDAVRCREWRIFPGLSGLSDAWGKRLFFLVHIPIYYFMLVALAGEASRPGFIRGMSLFMLVHGGLHLLFLWHPQNEFTDRGSWSIIAGAAAAGALELWVG</sequence>
<evidence type="ECO:0000313" key="2">
    <source>
        <dbReference type="EMBL" id="MBD2769515.1"/>
    </source>
</evidence>
<keyword evidence="1" id="KW-0472">Membrane</keyword>
<dbReference type="Proteomes" id="UP000612233">
    <property type="component" value="Unassembled WGS sequence"/>
</dbReference>
<keyword evidence="3" id="KW-1185">Reference proteome</keyword>
<gene>
    <name evidence="2" type="ORF">IC235_16630</name>
</gene>
<dbReference type="AlphaFoldDB" id="A0A927BFV9"/>
<dbReference type="EMBL" id="JACXAD010000020">
    <property type="protein sequence ID" value="MBD2769515.1"/>
    <property type="molecule type" value="Genomic_DNA"/>
</dbReference>
<dbReference type="RefSeq" id="WP_191006324.1">
    <property type="nucleotide sequence ID" value="NZ_JACXAD010000020.1"/>
</dbReference>
<name>A0A927BFV9_9BACT</name>
<proteinExistence type="predicted"/>